<dbReference type="GO" id="GO:0005886">
    <property type="term" value="C:plasma membrane"/>
    <property type="evidence" value="ECO:0007669"/>
    <property type="project" value="UniProtKB-SubCell"/>
</dbReference>
<dbReference type="EMBL" id="VBOW01000060">
    <property type="protein sequence ID" value="TMQ57586.1"/>
    <property type="molecule type" value="Genomic_DNA"/>
</dbReference>
<evidence type="ECO:0000256" key="2">
    <source>
        <dbReference type="ARBA" id="ARBA00022448"/>
    </source>
</evidence>
<feature type="transmembrane region" description="Helical" evidence="7">
    <location>
        <begin position="97"/>
        <end position="120"/>
    </location>
</feature>
<dbReference type="PANTHER" id="PTHR42718:SF42">
    <property type="entry name" value="EXPORT PROTEIN"/>
    <property type="match status" value="1"/>
</dbReference>
<evidence type="ECO:0000256" key="6">
    <source>
        <dbReference type="ARBA" id="ARBA00023136"/>
    </source>
</evidence>
<keyword evidence="5 7" id="KW-1133">Transmembrane helix</keyword>
<keyword evidence="3" id="KW-1003">Cell membrane</keyword>
<dbReference type="SUPFAM" id="SSF103473">
    <property type="entry name" value="MFS general substrate transporter"/>
    <property type="match status" value="1"/>
</dbReference>
<dbReference type="InterPro" id="IPR020846">
    <property type="entry name" value="MFS_dom"/>
</dbReference>
<dbReference type="InterPro" id="IPR036259">
    <property type="entry name" value="MFS_trans_sf"/>
</dbReference>
<organism evidence="9 10">
    <name type="scientific">Eiseniibacteriota bacterium</name>
    <dbReference type="NCBI Taxonomy" id="2212470"/>
    <lineage>
        <taxon>Bacteria</taxon>
        <taxon>Candidatus Eiseniibacteriota</taxon>
    </lineage>
</organism>
<proteinExistence type="predicted"/>
<reference evidence="9 10" key="1">
    <citation type="journal article" date="2019" name="Nat. Microbiol.">
        <title>Mediterranean grassland soil C-N compound turnover is dependent on rainfall and depth, and is mediated by genomically divergent microorganisms.</title>
        <authorList>
            <person name="Diamond S."/>
            <person name="Andeer P.F."/>
            <person name="Li Z."/>
            <person name="Crits-Christoph A."/>
            <person name="Burstein D."/>
            <person name="Anantharaman K."/>
            <person name="Lane K.R."/>
            <person name="Thomas B.C."/>
            <person name="Pan C."/>
            <person name="Northen T.R."/>
            <person name="Banfield J.F."/>
        </authorList>
    </citation>
    <scope>NUCLEOTIDE SEQUENCE [LARGE SCALE GENOMIC DNA]</scope>
    <source>
        <strain evidence="9">WS_6</strain>
    </source>
</reference>
<accession>A0A538T1S7</accession>
<evidence type="ECO:0000259" key="8">
    <source>
        <dbReference type="PROSITE" id="PS50850"/>
    </source>
</evidence>
<feature type="domain" description="Major facilitator superfamily (MFS) profile" evidence="8">
    <location>
        <begin position="31"/>
        <end position="520"/>
    </location>
</feature>
<evidence type="ECO:0000313" key="9">
    <source>
        <dbReference type="EMBL" id="TMQ57586.1"/>
    </source>
</evidence>
<keyword evidence="6 7" id="KW-0472">Membrane</keyword>
<dbReference type="NCBIfam" id="TIGR00711">
    <property type="entry name" value="efflux_EmrB"/>
    <property type="match status" value="1"/>
</dbReference>
<gene>
    <name evidence="9" type="ORF">E6K76_10105</name>
</gene>
<feature type="transmembrane region" description="Helical" evidence="7">
    <location>
        <begin position="420"/>
        <end position="438"/>
    </location>
</feature>
<feature type="transmembrane region" description="Helical" evidence="7">
    <location>
        <begin position="284"/>
        <end position="303"/>
    </location>
</feature>
<evidence type="ECO:0000256" key="5">
    <source>
        <dbReference type="ARBA" id="ARBA00022989"/>
    </source>
</evidence>
<feature type="transmembrane region" description="Helical" evidence="7">
    <location>
        <begin position="67"/>
        <end position="85"/>
    </location>
</feature>
<dbReference type="PANTHER" id="PTHR42718">
    <property type="entry name" value="MAJOR FACILITATOR SUPERFAMILY MULTIDRUG TRANSPORTER MFSC"/>
    <property type="match status" value="1"/>
</dbReference>
<feature type="transmembrane region" description="Helical" evidence="7">
    <location>
        <begin position="347"/>
        <end position="369"/>
    </location>
</feature>
<keyword evidence="2" id="KW-0813">Transport</keyword>
<feature type="transmembrane region" description="Helical" evidence="7">
    <location>
        <begin position="159"/>
        <end position="178"/>
    </location>
</feature>
<dbReference type="GO" id="GO:0022857">
    <property type="term" value="F:transmembrane transporter activity"/>
    <property type="evidence" value="ECO:0007669"/>
    <property type="project" value="InterPro"/>
</dbReference>
<comment type="subcellular location">
    <subcellularLocation>
        <location evidence="1">Cell membrane</location>
        <topology evidence="1">Multi-pass membrane protein</topology>
    </subcellularLocation>
</comment>
<feature type="transmembrane region" description="Helical" evidence="7">
    <location>
        <begin position="315"/>
        <end position="335"/>
    </location>
</feature>
<protein>
    <submittedName>
        <fullName evidence="9">MFS transporter</fullName>
    </submittedName>
</protein>
<dbReference type="PROSITE" id="PS50850">
    <property type="entry name" value="MFS"/>
    <property type="match status" value="1"/>
</dbReference>
<feature type="transmembrane region" description="Helical" evidence="7">
    <location>
        <begin position="126"/>
        <end position="147"/>
    </location>
</feature>
<feature type="transmembrane region" description="Helical" evidence="7">
    <location>
        <begin position="246"/>
        <end position="263"/>
    </location>
</feature>
<feature type="transmembrane region" description="Helical" evidence="7">
    <location>
        <begin position="30"/>
        <end position="55"/>
    </location>
</feature>
<dbReference type="InterPro" id="IPR004638">
    <property type="entry name" value="EmrB-like"/>
</dbReference>
<feature type="transmembrane region" description="Helical" evidence="7">
    <location>
        <begin position="184"/>
        <end position="201"/>
    </location>
</feature>
<feature type="transmembrane region" description="Helical" evidence="7">
    <location>
        <begin position="375"/>
        <end position="399"/>
    </location>
</feature>
<feature type="transmembrane region" description="Helical" evidence="7">
    <location>
        <begin position="213"/>
        <end position="234"/>
    </location>
</feature>
<evidence type="ECO:0000256" key="1">
    <source>
        <dbReference type="ARBA" id="ARBA00004651"/>
    </source>
</evidence>
<feature type="transmembrane region" description="Helical" evidence="7">
    <location>
        <begin position="496"/>
        <end position="516"/>
    </location>
</feature>
<dbReference type="CDD" id="cd17321">
    <property type="entry name" value="MFS_MMR_MDR_like"/>
    <property type="match status" value="1"/>
</dbReference>
<evidence type="ECO:0000256" key="4">
    <source>
        <dbReference type="ARBA" id="ARBA00022692"/>
    </source>
</evidence>
<dbReference type="AlphaFoldDB" id="A0A538T1S7"/>
<dbReference type="Proteomes" id="UP000316852">
    <property type="component" value="Unassembled WGS sequence"/>
</dbReference>
<evidence type="ECO:0000256" key="3">
    <source>
        <dbReference type="ARBA" id="ARBA00022475"/>
    </source>
</evidence>
<comment type="caution">
    <text evidence="9">The sequence shown here is derived from an EMBL/GenBank/DDBJ whole genome shotgun (WGS) entry which is preliminary data.</text>
</comment>
<evidence type="ECO:0000256" key="7">
    <source>
        <dbReference type="SAM" id="Phobius"/>
    </source>
</evidence>
<keyword evidence="4 7" id="KW-0812">Transmembrane</keyword>
<dbReference type="Gene3D" id="1.20.1250.20">
    <property type="entry name" value="MFS general substrate transporter like domains"/>
    <property type="match status" value="1"/>
</dbReference>
<sequence length="527" mass="53934">MSHAVRLPCDEAAIRSGPPAAVSEPSAGPWVLAATILGSSLAFIDGTVVSVALPAIAAEFGAVGADLQWVVEAYALFLSALLLVGGSLGDRFGRRRVYAIGIALFTLASIACGIAPSVQWLVVARAVQGVGGALLVPGSLALISASFDPIRRGRAIGTWSGFSGITTAIGPVLGGWLVSHSWRWAFFLNVPLAAIVLLLLPRVPESRNPKARGLDLLGASLATAGLGGLVFGLIESSRRGWADPAVVAGLAVGGAALAAFVAVEARSTSPMLPLALFRSPTFTGANALTLFLYGALACVFFFLPLDLIQVQGYSPLEAGAAMLPFIAVLFLLSRWSGGLVARFGPRLPLLVGPVVTAVGFLLLALPGIGGSYWGTFFPGVLVVGLGMAASIAPLTTAVMNAAGEESAGIASGVNNAVSRAAGLLAIALFGIVLAGTFGQDLERRVQVLPLSPSAREEILAERARLAAAEPPHALQAVQASSVRQAIDLAFVAGFRAIARASAALALIAAACAWIWIGRDDSSGARRM</sequence>
<dbReference type="Gene3D" id="1.20.1720.10">
    <property type="entry name" value="Multidrug resistance protein D"/>
    <property type="match status" value="1"/>
</dbReference>
<dbReference type="InterPro" id="IPR011701">
    <property type="entry name" value="MFS"/>
</dbReference>
<name>A0A538T1S7_UNCEI</name>
<dbReference type="Pfam" id="PF07690">
    <property type="entry name" value="MFS_1"/>
    <property type="match status" value="1"/>
</dbReference>
<evidence type="ECO:0000313" key="10">
    <source>
        <dbReference type="Proteomes" id="UP000316852"/>
    </source>
</evidence>